<evidence type="ECO:0000313" key="4">
    <source>
        <dbReference type="EMBL" id="MBD2562121.1"/>
    </source>
</evidence>
<accession>A0ABR8EZN9</accession>
<evidence type="ECO:0000256" key="3">
    <source>
        <dbReference type="PROSITE-ProRule" id="PRU00221"/>
    </source>
</evidence>
<dbReference type="InterPro" id="IPR015943">
    <property type="entry name" value="WD40/YVTN_repeat-like_dom_sf"/>
</dbReference>
<dbReference type="PANTHER" id="PTHR22847:SF637">
    <property type="entry name" value="WD REPEAT DOMAIN 5B"/>
    <property type="match status" value="1"/>
</dbReference>
<name>A0ABR8EZN9_NOSLI</name>
<comment type="caution">
    <text evidence="4">The sequence shown here is derived from an EMBL/GenBank/DDBJ whole genome shotgun (WGS) entry which is preliminary data.</text>
</comment>
<keyword evidence="5" id="KW-1185">Reference proteome</keyword>
<dbReference type="Gene3D" id="2.130.10.10">
    <property type="entry name" value="YVTN repeat-like/Quinoprotein amine dehydrogenase"/>
    <property type="match status" value="1"/>
</dbReference>
<dbReference type="PROSITE" id="PS50294">
    <property type="entry name" value="WD_REPEATS_REGION"/>
    <property type="match status" value="1"/>
</dbReference>
<organism evidence="4 5">
    <name type="scientific">Nostoc linckia FACHB-391</name>
    <dbReference type="NCBI Taxonomy" id="2692906"/>
    <lineage>
        <taxon>Bacteria</taxon>
        <taxon>Bacillati</taxon>
        <taxon>Cyanobacteriota</taxon>
        <taxon>Cyanophyceae</taxon>
        <taxon>Nostocales</taxon>
        <taxon>Nostocaceae</taxon>
        <taxon>Nostoc</taxon>
    </lineage>
</organism>
<dbReference type="PROSITE" id="PS50082">
    <property type="entry name" value="WD_REPEATS_2"/>
    <property type="match status" value="1"/>
</dbReference>
<evidence type="ECO:0000313" key="5">
    <source>
        <dbReference type="Proteomes" id="UP000604661"/>
    </source>
</evidence>
<dbReference type="PROSITE" id="PS00678">
    <property type="entry name" value="WD_REPEATS_1"/>
    <property type="match status" value="1"/>
</dbReference>
<dbReference type="Proteomes" id="UP000604661">
    <property type="component" value="Unassembled WGS sequence"/>
</dbReference>
<protein>
    <submittedName>
        <fullName evidence="4">Uncharacterized protein</fullName>
    </submittedName>
</protein>
<feature type="repeat" description="WD" evidence="3">
    <location>
        <begin position="1"/>
        <end position="39"/>
    </location>
</feature>
<dbReference type="Pfam" id="PF00400">
    <property type="entry name" value="WD40"/>
    <property type="match status" value="2"/>
</dbReference>
<keyword evidence="1 3" id="KW-0853">WD repeat</keyword>
<proteinExistence type="predicted"/>
<keyword evidence="2" id="KW-0677">Repeat</keyword>
<dbReference type="EMBL" id="JACJTE010000016">
    <property type="protein sequence ID" value="MBD2562121.1"/>
    <property type="molecule type" value="Genomic_DNA"/>
</dbReference>
<dbReference type="PANTHER" id="PTHR22847">
    <property type="entry name" value="WD40 REPEAT PROTEIN"/>
    <property type="match status" value="1"/>
</dbReference>
<dbReference type="InterPro" id="IPR001680">
    <property type="entry name" value="WD40_rpt"/>
</dbReference>
<gene>
    <name evidence="4" type="ORF">H6G95_16140</name>
</gene>
<dbReference type="InterPro" id="IPR019775">
    <property type="entry name" value="WD40_repeat_CS"/>
</dbReference>
<reference evidence="4 5" key="1">
    <citation type="journal article" date="2020" name="ISME J.">
        <title>Comparative genomics reveals insights into cyanobacterial evolution and habitat adaptation.</title>
        <authorList>
            <person name="Chen M.Y."/>
            <person name="Teng W.K."/>
            <person name="Zhao L."/>
            <person name="Hu C.X."/>
            <person name="Zhou Y.K."/>
            <person name="Han B.P."/>
            <person name="Song L.R."/>
            <person name="Shu W.S."/>
        </authorList>
    </citation>
    <scope>NUCLEOTIDE SEQUENCE [LARGE SCALE GENOMIC DNA]</scope>
    <source>
        <strain evidence="4 5">FACHB-391</strain>
    </source>
</reference>
<evidence type="ECO:0000256" key="1">
    <source>
        <dbReference type="ARBA" id="ARBA00022574"/>
    </source>
</evidence>
<sequence length="66" mass="7074">MKDAVISVAINPDGETLVSGSADKTIKIWNLQTGKLQNTLSGHTKSVWRVALSQDGKTTSKSIFIS</sequence>
<dbReference type="SUPFAM" id="SSF50978">
    <property type="entry name" value="WD40 repeat-like"/>
    <property type="match status" value="1"/>
</dbReference>
<dbReference type="InterPro" id="IPR036322">
    <property type="entry name" value="WD40_repeat_dom_sf"/>
</dbReference>
<evidence type="ECO:0000256" key="2">
    <source>
        <dbReference type="ARBA" id="ARBA00022737"/>
    </source>
</evidence>